<evidence type="ECO:0000256" key="2">
    <source>
        <dbReference type="ARBA" id="ARBA00009853"/>
    </source>
</evidence>
<dbReference type="PANTHER" id="PTHR22911">
    <property type="entry name" value="ACYL-MALONYL CONDENSING ENZYME-RELATED"/>
    <property type="match status" value="1"/>
</dbReference>
<gene>
    <name evidence="8" type="ORF">SAMN05421774_105130</name>
</gene>
<dbReference type="EMBL" id="FTOT01000005">
    <property type="protein sequence ID" value="SIT08131.1"/>
    <property type="molecule type" value="Genomic_DNA"/>
</dbReference>
<keyword evidence="3 6" id="KW-0812">Transmembrane</keyword>
<feature type="transmembrane region" description="Helical" evidence="6">
    <location>
        <begin position="216"/>
        <end position="236"/>
    </location>
</feature>
<dbReference type="Pfam" id="PF00892">
    <property type="entry name" value="EamA"/>
    <property type="match status" value="1"/>
</dbReference>
<dbReference type="RefSeq" id="WP_229740521.1">
    <property type="nucleotide sequence ID" value="NZ_BMEH01000005.1"/>
</dbReference>
<dbReference type="SUPFAM" id="SSF103481">
    <property type="entry name" value="Multidrug resistance efflux transporter EmrE"/>
    <property type="match status" value="2"/>
</dbReference>
<evidence type="ECO:0000256" key="6">
    <source>
        <dbReference type="SAM" id="Phobius"/>
    </source>
</evidence>
<feature type="transmembrane region" description="Helical" evidence="6">
    <location>
        <begin position="184"/>
        <end position="210"/>
    </location>
</feature>
<comment type="similarity">
    <text evidence="2">Belongs to the drug/metabolite transporter (DMT) superfamily. 10 TMS drug/metabolite exporter (DME) (TC 2.A.7.3) family.</text>
</comment>
<keyword evidence="9" id="KW-1185">Reference proteome</keyword>
<sequence>MTSAEMTRDNLRGGLLMVAAMAAFAVEDMMVKIVAGTIPAGQIILAIGLGSTLVLTVIALRQRHPLITPAVLHPLVILRNLAEMSGTAGFITALTLMPLGTASALHQTMPLAMTLGAAVFLGEKVGWRRWMAVALGFAGVLVILRPTGDGLSATAAAASMTAVFSLAVRDLATRKVVGAVSSLSLALWGSASFIPTGLILMTVSGATWVMPLGVDWLLLAGVAGMGVTGYWLMVVATRVGEVSAIMPYRYSRLVFAMILGFLAFRETPDALMLVGSAMIVGSGLYTFLRERYHAFHK</sequence>
<keyword evidence="5 6" id="KW-0472">Membrane</keyword>
<evidence type="ECO:0000256" key="5">
    <source>
        <dbReference type="ARBA" id="ARBA00023136"/>
    </source>
</evidence>
<evidence type="ECO:0000313" key="8">
    <source>
        <dbReference type="EMBL" id="SIT08131.1"/>
    </source>
</evidence>
<feature type="transmembrane region" description="Helical" evidence="6">
    <location>
        <begin position="129"/>
        <end position="147"/>
    </location>
</feature>
<proteinExistence type="inferred from homology"/>
<dbReference type="Proteomes" id="UP000186141">
    <property type="component" value="Unassembled WGS sequence"/>
</dbReference>
<dbReference type="GO" id="GO:0016020">
    <property type="term" value="C:membrane"/>
    <property type="evidence" value="ECO:0007669"/>
    <property type="project" value="UniProtKB-SubCell"/>
</dbReference>
<dbReference type="STRING" id="1086013.SAMN05421774_105130"/>
<evidence type="ECO:0000256" key="4">
    <source>
        <dbReference type="ARBA" id="ARBA00022989"/>
    </source>
</evidence>
<dbReference type="AlphaFoldDB" id="A0A1N7PC19"/>
<keyword evidence="4 6" id="KW-1133">Transmembrane helix</keyword>
<evidence type="ECO:0000259" key="7">
    <source>
        <dbReference type="Pfam" id="PF00892"/>
    </source>
</evidence>
<dbReference type="PANTHER" id="PTHR22911:SF6">
    <property type="entry name" value="SOLUTE CARRIER FAMILY 35 MEMBER G1"/>
    <property type="match status" value="1"/>
</dbReference>
<reference evidence="8 9" key="1">
    <citation type="submission" date="2017-01" db="EMBL/GenBank/DDBJ databases">
        <authorList>
            <person name="Mah S.A."/>
            <person name="Swanson W.J."/>
            <person name="Moy G.W."/>
            <person name="Vacquier V.D."/>
        </authorList>
    </citation>
    <scope>NUCLEOTIDE SEQUENCE [LARGE SCALE GENOMIC DNA]</scope>
    <source>
        <strain evidence="8 9">DSM 26375</strain>
    </source>
</reference>
<name>A0A1N7PC19_9RHOB</name>
<feature type="domain" description="EamA" evidence="7">
    <location>
        <begin position="12"/>
        <end position="144"/>
    </location>
</feature>
<dbReference type="InterPro" id="IPR037185">
    <property type="entry name" value="EmrE-like"/>
</dbReference>
<feature type="transmembrane region" description="Helical" evidence="6">
    <location>
        <begin position="41"/>
        <end position="60"/>
    </location>
</feature>
<feature type="transmembrane region" description="Helical" evidence="6">
    <location>
        <begin position="270"/>
        <end position="288"/>
    </location>
</feature>
<feature type="transmembrane region" description="Helical" evidence="6">
    <location>
        <begin position="81"/>
        <end position="99"/>
    </location>
</feature>
<evidence type="ECO:0000256" key="3">
    <source>
        <dbReference type="ARBA" id="ARBA00022692"/>
    </source>
</evidence>
<comment type="subcellular location">
    <subcellularLocation>
        <location evidence="1">Membrane</location>
        <topology evidence="1">Multi-pass membrane protein</topology>
    </subcellularLocation>
</comment>
<organism evidence="8 9">
    <name type="scientific">Gemmobacter megaterium</name>
    <dbReference type="NCBI Taxonomy" id="1086013"/>
    <lineage>
        <taxon>Bacteria</taxon>
        <taxon>Pseudomonadati</taxon>
        <taxon>Pseudomonadota</taxon>
        <taxon>Alphaproteobacteria</taxon>
        <taxon>Rhodobacterales</taxon>
        <taxon>Paracoccaceae</taxon>
        <taxon>Gemmobacter</taxon>
    </lineage>
</organism>
<feature type="transmembrane region" description="Helical" evidence="6">
    <location>
        <begin position="248"/>
        <end position="264"/>
    </location>
</feature>
<evidence type="ECO:0000256" key="1">
    <source>
        <dbReference type="ARBA" id="ARBA00004141"/>
    </source>
</evidence>
<dbReference type="InterPro" id="IPR000620">
    <property type="entry name" value="EamA_dom"/>
</dbReference>
<protein>
    <submittedName>
        <fullName evidence="8">EamA-like transporter family protein</fullName>
    </submittedName>
</protein>
<accession>A0A1N7PC19</accession>
<evidence type="ECO:0000313" key="9">
    <source>
        <dbReference type="Proteomes" id="UP000186141"/>
    </source>
</evidence>